<reference evidence="1" key="1">
    <citation type="submission" date="2016-10" db="EMBL/GenBank/DDBJ databases">
        <title>Sequence of Gallionella enrichment culture.</title>
        <authorList>
            <person name="Poehlein A."/>
            <person name="Muehling M."/>
            <person name="Daniel R."/>
        </authorList>
    </citation>
    <scope>NUCLEOTIDE SEQUENCE</scope>
</reference>
<dbReference type="EMBL" id="MLJW01001132">
    <property type="protein sequence ID" value="OIQ79950.1"/>
    <property type="molecule type" value="Genomic_DNA"/>
</dbReference>
<gene>
    <name evidence="1" type="ORF">GALL_383010</name>
</gene>
<proteinExistence type="predicted"/>
<protein>
    <submittedName>
        <fullName evidence="1">Uncharacterized protein</fullName>
    </submittedName>
</protein>
<dbReference type="AlphaFoldDB" id="A0A1J5Q8G1"/>
<organism evidence="1">
    <name type="scientific">mine drainage metagenome</name>
    <dbReference type="NCBI Taxonomy" id="410659"/>
    <lineage>
        <taxon>unclassified sequences</taxon>
        <taxon>metagenomes</taxon>
        <taxon>ecological metagenomes</taxon>
    </lineage>
</organism>
<name>A0A1J5Q8G1_9ZZZZ</name>
<comment type="caution">
    <text evidence="1">The sequence shown here is derived from an EMBL/GenBank/DDBJ whole genome shotgun (WGS) entry which is preliminary data.</text>
</comment>
<evidence type="ECO:0000313" key="1">
    <source>
        <dbReference type="EMBL" id="OIQ79950.1"/>
    </source>
</evidence>
<sequence>MYTKKFDDVSISVDSKGNVLFIGEFSVPINKENAERVFGGAFSNNPNDGLFPMIAGSKEICLSVKPDDVVKIALSKKQVSAIKQALSI</sequence>
<accession>A0A1J5Q8G1</accession>